<dbReference type="SMART" id="SM00344">
    <property type="entry name" value="HTH_ASNC"/>
    <property type="match status" value="1"/>
</dbReference>
<dbReference type="InterPro" id="IPR036390">
    <property type="entry name" value="WH_DNA-bd_sf"/>
</dbReference>
<name>F3Z0N9_DESAF</name>
<sequence length="157" mass="17468">MIDGTDFSILKILQDNARTSNAEIARQIGMAPSAILERIRKLERKGIIQRYETRISPTALGKHLTAFTLVHTEEPVGSTGTGEELAKIPGVLEVHYVAGQDAYFVKSRTRDPEHLAELLKQFGRIKAIRDTRTTVVLTTVKETMNVPLESMPEGEPE</sequence>
<protein>
    <submittedName>
        <fullName evidence="5">Transcriptional regulator, AsnC family</fullName>
    </submittedName>
</protein>
<dbReference type="PROSITE" id="PS50956">
    <property type="entry name" value="HTH_ASNC_2"/>
    <property type="match status" value="1"/>
</dbReference>
<dbReference type="GO" id="GO:0006355">
    <property type="term" value="P:regulation of DNA-templated transcription"/>
    <property type="evidence" value="ECO:0007669"/>
    <property type="project" value="UniProtKB-ARBA"/>
</dbReference>
<dbReference type="InterPro" id="IPR011991">
    <property type="entry name" value="ArsR-like_HTH"/>
</dbReference>
<dbReference type="RefSeq" id="WP_014259647.1">
    <property type="nucleotide sequence ID" value="NC_016629.1"/>
</dbReference>
<dbReference type="eggNOG" id="COG1522">
    <property type="taxonomic scope" value="Bacteria"/>
</dbReference>
<dbReference type="PANTHER" id="PTHR30154:SF34">
    <property type="entry name" value="TRANSCRIPTIONAL REGULATOR AZLB"/>
    <property type="match status" value="1"/>
</dbReference>
<keyword evidence="1" id="KW-0805">Transcription regulation</keyword>
<evidence type="ECO:0000256" key="2">
    <source>
        <dbReference type="ARBA" id="ARBA00023125"/>
    </source>
</evidence>
<proteinExistence type="predicted"/>
<dbReference type="STRING" id="690850.Desaf_1526"/>
<feature type="domain" description="HTH asnC-type" evidence="4">
    <location>
        <begin position="2"/>
        <end position="63"/>
    </location>
</feature>
<dbReference type="Gene3D" id="1.10.10.10">
    <property type="entry name" value="Winged helix-like DNA-binding domain superfamily/Winged helix DNA-binding domain"/>
    <property type="match status" value="1"/>
</dbReference>
<dbReference type="PANTHER" id="PTHR30154">
    <property type="entry name" value="LEUCINE-RESPONSIVE REGULATORY PROTEIN"/>
    <property type="match status" value="1"/>
</dbReference>
<dbReference type="PRINTS" id="PR00033">
    <property type="entry name" value="HTHASNC"/>
</dbReference>
<keyword evidence="3" id="KW-0804">Transcription</keyword>
<dbReference type="SUPFAM" id="SSF46785">
    <property type="entry name" value="Winged helix' DNA-binding domain"/>
    <property type="match status" value="1"/>
</dbReference>
<dbReference type="AlphaFoldDB" id="F3Z0N9"/>
<organism evidence="5 6">
    <name type="scientific">Desulfocurvibacter africanus subsp. africanus str. Walvis Bay</name>
    <dbReference type="NCBI Taxonomy" id="690850"/>
    <lineage>
        <taxon>Bacteria</taxon>
        <taxon>Pseudomonadati</taxon>
        <taxon>Thermodesulfobacteriota</taxon>
        <taxon>Desulfovibrionia</taxon>
        <taxon>Desulfovibrionales</taxon>
        <taxon>Desulfovibrionaceae</taxon>
        <taxon>Desulfocurvibacter</taxon>
    </lineage>
</organism>
<dbReference type="InterPro" id="IPR036388">
    <property type="entry name" value="WH-like_DNA-bd_sf"/>
</dbReference>
<dbReference type="EMBL" id="CP003221">
    <property type="protein sequence ID" value="EGJ49863.1"/>
    <property type="molecule type" value="Genomic_DNA"/>
</dbReference>
<dbReference type="CDD" id="cd00090">
    <property type="entry name" value="HTH_ARSR"/>
    <property type="match status" value="1"/>
</dbReference>
<evidence type="ECO:0000256" key="3">
    <source>
        <dbReference type="ARBA" id="ARBA00023163"/>
    </source>
</evidence>
<dbReference type="SUPFAM" id="SSF54909">
    <property type="entry name" value="Dimeric alpha+beta barrel"/>
    <property type="match status" value="1"/>
</dbReference>
<dbReference type="InterPro" id="IPR019888">
    <property type="entry name" value="Tscrpt_reg_AsnC-like"/>
</dbReference>
<evidence type="ECO:0000259" key="4">
    <source>
        <dbReference type="PROSITE" id="PS50956"/>
    </source>
</evidence>
<evidence type="ECO:0000313" key="6">
    <source>
        <dbReference type="Proteomes" id="UP000007844"/>
    </source>
</evidence>
<dbReference type="GO" id="GO:0043200">
    <property type="term" value="P:response to amino acid"/>
    <property type="evidence" value="ECO:0007669"/>
    <property type="project" value="TreeGrafter"/>
</dbReference>
<gene>
    <name evidence="5" type="ORF">Desaf_1526</name>
</gene>
<dbReference type="HOGENOM" id="CLU_091233_5_0_7"/>
<dbReference type="Pfam" id="PF13412">
    <property type="entry name" value="HTH_24"/>
    <property type="match status" value="1"/>
</dbReference>
<keyword evidence="6" id="KW-1185">Reference proteome</keyword>
<keyword evidence="2" id="KW-0238">DNA-binding</keyword>
<dbReference type="InterPro" id="IPR000485">
    <property type="entry name" value="AsnC-type_HTH_dom"/>
</dbReference>
<reference evidence="5 6" key="1">
    <citation type="journal article" date="2011" name="J. Bacteriol.">
        <title>Genome sequence of the mercury-methylating and pleomorphic Desulfovibrio africanus Strain Walvis Bay.</title>
        <authorList>
            <person name="Brown S.D."/>
            <person name="Wall J.D."/>
            <person name="Kucken A.M."/>
            <person name="Gilmour C.C."/>
            <person name="Podar M."/>
            <person name="Brandt C.C."/>
            <person name="Teshima H."/>
            <person name="Detter J.C."/>
            <person name="Han C.S."/>
            <person name="Land M.L."/>
            <person name="Lucas S."/>
            <person name="Han J."/>
            <person name="Pennacchio L."/>
            <person name="Nolan M."/>
            <person name="Pitluck S."/>
            <person name="Woyke T."/>
            <person name="Goodwin L."/>
            <person name="Palumbo A.V."/>
            <person name="Elias D.A."/>
        </authorList>
    </citation>
    <scope>NUCLEOTIDE SEQUENCE [LARGE SCALE GENOMIC DNA]</scope>
    <source>
        <strain evidence="5 6">Walvis Bay</strain>
    </source>
</reference>
<evidence type="ECO:0000256" key="1">
    <source>
        <dbReference type="ARBA" id="ARBA00023015"/>
    </source>
</evidence>
<dbReference type="Pfam" id="PF01037">
    <property type="entry name" value="AsnC_trans_reg"/>
    <property type="match status" value="1"/>
</dbReference>
<dbReference type="InterPro" id="IPR011008">
    <property type="entry name" value="Dimeric_a/b-barrel"/>
</dbReference>
<dbReference type="InterPro" id="IPR019887">
    <property type="entry name" value="Tscrpt_reg_AsnC/Lrp_C"/>
</dbReference>
<dbReference type="Gene3D" id="3.30.70.920">
    <property type="match status" value="1"/>
</dbReference>
<dbReference type="Proteomes" id="UP000007844">
    <property type="component" value="Chromosome"/>
</dbReference>
<dbReference type="GO" id="GO:0043565">
    <property type="term" value="F:sequence-specific DNA binding"/>
    <property type="evidence" value="ECO:0007669"/>
    <property type="project" value="InterPro"/>
</dbReference>
<evidence type="ECO:0000313" key="5">
    <source>
        <dbReference type="EMBL" id="EGJ49863.1"/>
    </source>
</evidence>
<dbReference type="KEGG" id="daf:Desaf_1526"/>
<dbReference type="GO" id="GO:0005829">
    <property type="term" value="C:cytosol"/>
    <property type="evidence" value="ECO:0007669"/>
    <property type="project" value="TreeGrafter"/>
</dbReference>
<accession>F3Z0N9</accession>